<comment type="caution">
    <text evidence="1">The sequence shown here is derived from an EMBL/GenBank/DDBJ whole genome shotgun (WGS) entry which is preliminary data.</text>
</comment>
<sequence>MKLLLYDMGVSYLPISAVLTVLSFIGLQFWTEGSFTKMYGLSINNLLHLEGARHALELLLSSYATIALVVNFVINIFILIILSLKTIFFGELHAFESRKMVERLVNYVIYKGTFLPLVVPPSVVQVGTWLTWLIVLCSLKMFQALATDRLERLNSSPSATSRTYFRVYCILLLVISLDVVWIRTCLLIYRRTPSSLFLLLFFEPLSIAFETLQAILVHGFQLLDIWLYHLAGRTKNSRISKLIDISAAGSLWEWKSVLSRNLGFFLDIITLLMALGHYVHIWWLHGVAVNIVDAVLFLNIRALLSAVARRTKGFIKLQAALGTLNGALPDATFEEIKAYDDECAICREPMTKAKKLTCNHLFHLSCLRSWLDQGLRENYSCPTCRKPLFVGRSEVNVVLHPGDISSDEQLARRLSFALEWQNPPGHILPSGVFPNQVQNPSEHGDWRGPRLDTGWLGFDGASPTAIRSVGLGRVMRRLAVIVGTYAQTTFDDAAWNLWPINASQVITSASNVSSPSTIGHPGIAEGSHTRFAPRLSDDDIANMLAMAETVREVLPHVPDELIFQDLQQTNSVSITVNNLLQM</sequence>
<name>A0ACB9ED86_ARCLA</name>
<reference evidence="2" key="1">
    <citation type="journal article" date="2022" name="Mol. Ecol. Resour.">
        <title>The genomes of chicory, endive, great burdock and yacon provide insights into Asteraceae palaeo-polyploidization history and plant inulin production.</title>
        <authorList>
            <person name="Fan W."/>
            <person name="Wang S."/>
            <person name="Wang H."/>
            <person name="Wang A."/>
            <person name="Jiang F."/>
            <person name="Liu H."/>
            <person name="Zhao H."/>
            <person name="Xu D."/>
            <person name="Zhang Y."/>
        </authorList>
    </citation>
    <scope>NUCLEOTIDE SEQUENCE [LARGE SCALE GENOMIC DNA]</scope>
    <source>
        <strain evidence="2">cv. Niubang</strain>
    </source>
</reference>
<evidence type="ECO:0000313" key="1">
    <source>
        <dbReference type="EMBL" id="KAI3756904.1"/>
    </source>
</evidence>
<protein>
    <submittedName>
        <fullName evidence="1">Uncharacterized protein</fullName>
    </submittedName>
</protein>
<reference evidence="1 2" key="2">
    <citation type="journal article" date="2022" name="Mol. Ecol. Resour.">
        <title>The genomes of chicory, endive, great burdock and yacon provide insights into Asteraceae paleo-polyploidization history and plant inulin production.</title>
        <authorList>
            <person name="Fan W."/>
            <person name="Wang S."/>
            <person name="Wang H."/>
            <person name="Wang A."/>
            <person name="Jiang F."/>
            <person name="Liu H."/>
            <person name="Zhao H."/>
            <person name="Xu D."/>
            <person name="Zhang Y."/>
        </authorList>
    </citation>
    <scope>NUCLEOTIDE SEQUENCE [LARGE SCALE GENOMIC DNA]</scope>
    <source>
        <strain evidence="2">cv. Niubang</strain>
    </source>
</reference>
<accession>A0ACB9ED86</accession>
<gene>
    <name evidence="1" type="ORF">L6452_04436</name>
</gene>
<evidence type="ECO:0000313" key="2">
    <source>
        <dbReference type="Proteomes" id="UP001055879"/>
    </source>
</evidence>
<proteinExistence type="predicted"/>
<dbReference type="EMBL" id="CM042048">
    <property type="protein sequence ID" value="KAI3756904.1"/>
    <property type="molecule type" value="Genomic_DNA"/>
</dbReference>
<keyword evidence="2" id="KW-1185">Reference proteome</keyword>
<organism evidence="1 2">
    <name type="scientific">Arctium lappa</name>
    <name type="common">Greater burdock</name>
    <name type="synonym">Lappa major</name>
    <dbReference type="NCBI Taxonomy" id="4217"/>
    <lineage>
        <taxon>Eukaryota</taxon>
        <taxon>Viridiplantae</taxon>
        <taxon>Streptophyta</taxon>
        <taxon>Embryophyta</taxon>
        <taxon>Tracheophyta</taxon>
        <taxon>Spermatophyta</taxon>
        <taxon>Magnoliopsida</taxon>
        <taxon>eudicotyledons</taxon>
        <taxon>Gunneridae</taxon>
        <taxon>Pentapetalae</taxon>
        <taxon>asterids</taxon>
        <taxon>campanulids</taxon>
        <taxon>Asterales</taxon>
        <taxon>Asteraceae</taxon>
        <taxon>Carduoideae</taxon>
        <taxon>Cardueae</taxon>
        <taxon>Arctiinae</taxon>
        <taxon>Arctium</taxon>
    </lineage>
</organism>
<dbReference type="Proteomes" id="UP001055879">
    <property type="component" value="Linkage Group LG02"/>
</dbReference>